<evidence type="ECO:0000313" key="4">
    <source>
        <dbReference type="Proteomes" id="UP000252669"/>
    </source>
</evidence>
<dbReference type="EMBL" id="PDKB01000017">
    <property type="protein sequence ID" value="RBQ28335.1"/>
    <property type="molecule type" value="Genomic_DNA"/>
</dbReference>
<proteinExistence type="predicted"/>
<gene>
    <name evidence="3" type="ORF">CRU91_09605</name>
</gene>
<accession>A0A366MQ27</accession>
<feature type="domain" description="AB hydrolase-1" evidence="2">
    <location>
        <begin position="84"/>
        <end position="169"/>
    </location>
</feature>
<protein>
    <submittedName>
        <fullName evidence="3">Alpha/beta hydrolase</fullName>
    </submittedName>
</protein>
<evidence type="ECO:0000256" key="1">
    <source>
        <dbReference type="SAM" id="SignalP"/>
    </source>
</evidence>
<dbReference type="Proteomes" id="UP000252669">
    <property type="component" value="Unassembled WGS sequence"/>
</dbReference>
<dbReference type="OrthoDB" id="5346343at2"/>
<dbReference type="InterPro" id="IPR029058">
    <property type="entry name" value="AB_hydrolase_fold"/>
</dbReference>
<feature type="chain" id="PRO_5016735827" evidence="1">
    <location>
        <begin position="19"/>
        <end position="257"/>
    </location>
</feature>
<keyword evidence="1" id="KW-0732">Signal</keyword>
<dbReference type="RefSeq" id="WP_113895011.1">
    <property type="nucleotide sequence ID" value="NZ_JANJGA010000001.1"/>
</dbReference>
<feature type="signal peptide" evidence="1">
    <location>
        <begin position="1"/>
        <end position="18"/>
    </location>
</feature>
<dbReference type="Gene3D" id="3.40.50.1820">
    <property type="entry name" value="alpha/beta hydrolase"/>
    <property type="match status" value="1"/>
</dbReference>
<evidence type="ECO:0000313" key="3">
    <source>
        <dbReference type="EMBL" id="RBQ28335.1"/>
    </source>
</evidence>
<name>A0A366MQ27_9BACT</name>
<dbReference type="Pfam" id="PF00561">
    <property type="entry name" value="Abhydrolase_1"/>
    <property type="match status" value="1"/>
</dbReference>
<reference evidence="3 4" key="1">
    <citation type="submission" date="2017-10" db="EMBL/GenBank/DDBJ databases">
        <title>Genomics of the genus Arcobacter.</title>
        <authorList>
            <person name="Perez-Cataluna A."/>
            <person name="Figueras M.J."/>
        </authorList>
    </citation>
    <scope>NUCLEOTIDE SEQUENCE [LARGE SCALE GENOMIC DNA]</scope>
    <source>
        <strain evidence="3 4">CECT 9230</strain>
    </source>
</reference>
<comment type="caution">
    <text evidence="3">The sequence shown here is derived from an EMBL/GenBank/DDBJ whole genome shotgun (WGS) entry which is preliminary data.</text>
</comment>
<dbReference type="GO" id="GO:0016787">
    <property type="term" value="F:hydrolase activity"/>
    <property type="evidence" value="ECO:0007669"/>
    <property type="project" value="UniProtKB-KW"/>
</dbReference>
<sequence>MFKKFLVLSLFFASSLLANITKDDCSKKGEGFIFVQNECINYKKFDADGDSLNIIIHGTWDEGSDTLARYSPFAEDIAMMSDISTIAIALPGYSQSSSNKLLSIGNKKVKNLAATKEYIGFLASLVEALKEKYSASKINLIGHSAGCLMSSTLIGLKSDLVDNLVCVGGIYDIHQKSDDKNLISAIDVIDNISKNTKIVLVYGTADDISTPQMTIDFYNLAKLKGLDVNLVEVKDGVHLDLDMTSESKNAIVELVEE</sequence>
<dbReference type="SUPFAM" id="SSF53474">
    <property type="entry name" value="alpha/beta-Hydrolases"/>
    <property type="match status" value="1"/>
</dbReference>
<keyword evidence="4" id="KW-1185">Reference proteome</keyword>
<organism evidence="3 4">
    <name type="scientific">Aliarcobacter vitoriensis</name>
    <dbReference type="NCBI Taxonomy" id="2011099"/>
    <lineage>
        <taxon>Bacteria</taxon>
        <taxon>Pseudomonadati</taxon>
        <taxon>Campylobacterota</taxon>
        <taxon>Epsilonproteobacteria</taxon>
        <taxon>Campylobacterales</taxon>
        <taxon>Arcobacteraceae</taxon>
        <taxon>Aliarcobacter</taxon>
    </lineage>
</organism>
<evidence type="ECO:0000259" key="2">
    <source>
        <dbReference type="Pfam" id="PF00561"/>
    </source>
</evidence>
<dbReference type="AlphaFoldDB" id="A0A366MQ27"/>
<keyword evidence="3" id="KW-0378">Hydrolase</keyword>
<dbReference type="InterPro" id="IPR000073">
    <property type="entry name" value="AB_hydrolase_1"/>
</dbReference>